<name>A0AB37U7J4_9CYAN</name>
<dbReference type="Proteomes" id="UP000282574">
    <property type="component" value="Unassembled WGS sequence"/>
</dbReference>
<accession>A0AB37U7J4</accession>
<protein>
    <submittedName>
        <fullName evidence="2">Uncharacterized protein</fullName>
    </submittedName>
</protein>
<evidence type="ECO:0000313" key="3">
    <source>
        <dbReference type="Proteomes" id="UP000282574"/>
    </source>
</evidence>
<comment type="caution">
    <text evidence="2">The sequence shown here is derived from an EMBL/GenBank/DDBJ whole genome shotgun (WGS) entry which is preliminary data.</text>
</comment>
<proteinExistence type="predicted"/>
<feature type="coiled-coil region" evidence="1">
    <location>
        <begin position="27"/>
        <end position="54"/>
    </location>
</feature>
<sequence length="96" mass="11398">MRTNSSLLSRIEALEKRINSRPKKRTKADEAALYAEAEELLRKFREERRESREEWEREYAERLKWNATPTVVEPALEVEESLDDFEAWLGGVQDED</sequence>
<evidence type="ECO:0000256" key="1">
    <source>
        <dbReference type="SAM" id="Coils"/>
    </source>
</evidence>
<evidence type="ECO:0000313" key="2">
    <source>
        <dbReference type="EMBL" id="RUS94406.1"/>
    </source>
</evidence>
<dbReference type="EMBL" id="RSCK01000209">
    <property type="protein sequence ID" value="RUS94406.1"/>
    <property type="molecule type" value="Genomic_DNA"/>
</dbReference>
<organism evidence="2 3">
    <name type="scientific">Chroococcidiopsis cubana SAG 39.79</name>
    <dbReference type="NCBI Taxonomy" id="388085"/>
    <lineage>
        <taxon>Bacteria</taxon>
        <taxon>Bacillati</taxon>
        <taxon>Cyanobacteriota</taxon>
        <taxon>Cyanophyceae</taxon>
        <taxon>Chroococcidiopsidales</taxon>
        <taxon>Chroococcidiopsidaceae</taxon>
        <taxon>Chroococcidiopsis</taxon>
    </lineage>
</organism>
<keyword evidence="1" id="KW-0175">Coiled coil</keyword>
<dbReference type="AlphaFoldDB" id="A0AB37U7J4"/>
<keyword evidence="3" id="KW-1185">Reference proteome</keyword>
<reference evidence="2 3" key="1">
    <citation type="journal article" date="2019" name="Genome Biol. Evol.">
        <title>Day and night: Metabolic profiles and evolutionary relationships of six axenic non-marine cyanobacteria.</title>
        <authorList>
            <person name="Will S.E."/>
            <person name="Henke P."/>
            <person name="Boedeker C."/>
            <person name="Huang S."/>
            <person name="Brinkmann H."/>
            <person name="Rohde M."/>
            <person name="Jarek M."/>
            <person name="Friedl T."/>
            <person name="Seufert S."/>
            <person name="Schumacher M."/>
            <person name="Overmann J."/>
            <person name="Neumann-Schaal M."/>
            <person name="Petersen J."/>
        </authorList>
    </citation>
    <scope>NUCLEOTIDE SEQUENCE [LARGE SCALE GENOMIC DNA]</scope>
    <source>
        <strain evidence="2 3">SAG 39.79</strain>
    </source>
</reference>
<dbReference type="RefSeq" id="WP_106170446.1">
    <property type="nucleotide sequence ID" value="NZ_JAVKZF010000001.1"/>
</dbReference>
<gene>
    <name evidence="2" type="ORF">DSM107010_71940</name>
</gene>